<dbReference type="AlphaFoldDB" id="A0AAU9CPF3"/>
<evidence type="ECO:0000256" key="5">
    <source>
        <dbReference type="ARBA" id="ARBA00023154"/>
    </source>
</evidence>
<accession>A0AAU9CPF3</accession>
<dbReference type="InterPro" id="IPR013710">
    <property type="entry name" value="DapH_N"/>
</dbReference>
<dbReference type="GO" id="GO:0019877">
    <property type="term" value="P:diaminopimelate biosynthetic process"/>
    <property type="evidence" value="ECO:0007669"/>
    <property type="project" value="UniProtKB-UniRule"/>
</dbReference>
<dbReference type="InterPro" id="IPR001451">
    <property type="entry name" value="Hexapep"/>
</dbReference>
<evidence type="ECO:0000259" key="8">
    <source>
        <dbReference type="Pfam" id="PF08503"/>
    </source>
</evidence>
<keyword evidence="2 7" id="KW-0808">Transferase</keyword>
<dbReference type="PROSITE" id="PS00101">
    <property type="entry name" value="HEXAPEP_TRANSFERASES"/>
    <property type="match status" value="2"/>
</dbReference>
<dbReference type="SUPFAM" id="SSF51161">
    <property type="entry name" value="Trimeric LpxA-like enzymes"/>
    <property type="match status" value="1"/>
</dbReference>
<comment type="similarity">
    <text evidence="7">Belongs to the transferase hexapeptide repeat family. DapH subfamily.</text>
</comment>
<dbReference type="Proteomes" id="UP001321804">
    <property type="component" value="Chromosome"/>
</dbReference>
<evidence type="ECO:0000256" key="3">
    <source>
        <dbReference type="ARBA" id="ARBA00022737"/>
    </source>
</evidence>
<keyword evidence="4 7" id="KW-0220">Diaminopimelate biosynthesis</keyword>
<evidence type="ECO:0000256" key="7">
    <source>
        <dbReference type="HAMAP-Rule" id="MF_01691"/>
    </source>
</evidence>
<dbReference type="PANTHER" id="PTHR43300:SF10">
    <property type="entry name" value="2,3,4,5-TETRAHYDROPYRIDINE-2,6-DICARBOXYLATE N-ACETYLTRANSFERASE"/>
    <property type="match status" value="1"/>
</dbReference>
<dbReference type="HAMAP" id="MF_01691">
    <property type="entry name" value="DapH"/>
    <property type="match status" value="1"/>
</dbReference>
<proteinExistence type="inferred from homology"/>
<feature type="domain" description="2,3,4,5-tetrahydropyridine-2,6-dicarboxylate N-acetyltransferase N-terminal" evidence="8">
    <location>
        <begin position="4"/>
        <end position="87"/>
    </location>
</feature>
<dbReference type="Pfam" id="PF14602">
    <property type="entry name" value="Hexapep_2"/>
    <property type="match status" value="1"/>
</dbReference>
<dbReference type="Gene3D" id="2.160.10.10">
    <property type="entry name" value="Hexapeptide repeat proteins"/>
    <property type="match status" value="1"/>
</dbReference>
<dbReference type="EC" id="2.3.1.89" evidence="7"/>
<dbReference type="NCBIfam" id="TIGR03532">
    <property type="entry name" value="DapD_Ac"/>
    <property type="match status" value="1"/>
</dbReference>
<reference evidence="9 10" key="1">
    <citation type="journal article" date="2023" name="Microbiol. Spectr.">
        <title>Symbiosis of Carpenter Bees with Uncharacterized Lactic Acid Bacteria Showing NAD Auxotrophy.</title>
        <authorList>
            <person name="Kawasaki S."/>
            <person name="Ozawa K."/>
            <person name="Mori T."/>
            <person name="Yamamoto A."/>
            <person name="Ito M."/>
            <person name="Ohkuma M."/>
            <person name="Sakamoto M."/>
            <person name="Matsutani M."/>
        </authorList>
    </citation>
    <scope>NUCLEOTIDE SEQUENCE [LARGE SCALE GENOMIC DNA]</scope>
    <source>
        <strain evidence="9 10">KimC2</strain>
    </source>
</reference>
<dbReference type="RefSeq" id="WP_317697467.1">
    <property type="nucleotide sequence ID" value="NZ_AP026801.1"/>
</dbReference>
<comment type="catalytic activity">
    <reaction evidence="7">
        <text>(S)-2,3,4,5-tetrahydrodipicolinate + acetyl-CoA + H2O = L-2-acetamido-6-oxoheptanedioate + CoA</text>
        <dbReference type="Rhea" id="RHEA:13085"/>
        <dbReference type="ChEBI" id="CHEBI:15377"/>
        <dbReference type="ChEBI" id="CHEBI:16845"/>
        <dbReference type="ChEBI" id="CHEBI:57287"/>
        <dbReference type="ChEBI" id="CHEBI:57288"/>
        <dbReference type="ChEBI" id="CHEBI:58117"/>
        <dbReference type="EC" id="2.3.1.89"/>
    </reaction>
</comment>
<dbReference type="KEGG" id="xak:KIMC2_03910"/>
<evidence type="ECO:0000256" key="1">
    <source>
        <dbReference type="ARBA" id="ARBA00022605"/>
    </source>
</evidence>
<gene>
    <name evidence="7 9" type="primary">dapH</name>
    <name evidence="9" type="ORF">KIMC2_03910</name>
</gene>
<dbReference type="InterPro" id="IPR050179">
    <property type="entry name" value="Trans_hexapeptide_repeat"/>
</dbReference>
<dbReference type="InterPro" id="IPR018357">
    <property type="entry name" value="Hexapep_transf_CS"/>
</dbReference>
<dbReference type="Pfam" id="PF00132">
    <property type="entry name" value="Hexapep"/>
    <property type="match status" value="1"/>
</dbReference>
<dbReference type="InterPro" id="IPR019873">
    <property type="entry name" value="DapH"/>
</dbReference>
<keyword evidence="1 7" id="KW-0028">Amino-acid biosynthesis</keyword>
<dbReference type="InterPro" id="IPR011004">
    <property type="entry name" value="Trimer_LpxA-like_sf"/>
</dbReference>
<evidence type="ECO:0000256" key="4">
    <source>
        <dbReference type="ARBA" id="ARBA00022915"/>
    </source>
</evidence>
<keyword evidence="5 7" id="KW-0457">Lysine biosynthesis</keyword>
<protein>
    <recommendedName>
        <fullName evidence="7">2,3,4,5-tetrahydropyridine-2,6-dicarboxylate N-acetyltransferase</fullName>
        <ecNumber evidence="7">2.3.1.89</ecNumber>
    </recommendedName>
    <alternativeName>
        <fullName evidence="7">Tetrahydrodipicolinate N-acetyltransferase</fullName>
        <shortName evidence="7">THP acetyltransferase</shortName>
        <shortName evidence="7">Tetrahydropicolinate acetylase</shortName>
    </alternativeName>
</protein>
<evidence type="ECO:0000313" key="9">
    <source>
        <dbReference type="EMBL" id="BDR55829.1"/>
    </source>
</evidence>
<dbReference type="GO" id="GO:0047200">
    <property type="term" value="F:tetrahydrodipicolinate N-acetyltransferase activity"/>
    <property type="evidence" value="ECO:0007669"/>
    <property type="project" value="UniProtKB-UniRule"/>
</dbReference>
<comment type="pathway">
    <text evidence="7">Amino-acid biosynthesis; L-lysine biosynthesis via DAP pathway; LL-2,6-diaminopimelate from (S)-tetrahydrodipicolinate (acetylase route): step 1/3.</text>
</comment>
<dbReference type="PANTHER" id="PTHR43300">
    <property type="entry name" value="ACETYLTRANSFERASE"/>
    <property type="match status" value="1"/>
</dbReference>
<organism evidence="9 10">
    <name type="scientific">Xylocopilactobacillus apis</name>
    <dbReference type="NCBI Taxonomy" id="2932183"/>
    <lineage>
        <taxon>Bacteria</taxon>
        <taxon>Bacillati</taxon>
        <taxon>Bacillota</taxon>
        <taxon>Bacilli</taxon>
        <taxon>Lactobacillales</taxon>
        <taxon>Lactobacillaceae</taxon>
        <taxon>Xylocopilactobacillus</taxon>
    </lineage>
</organism>
<evidence type="ECO:0000256" key="6">
    <source>
        <dbReference type="ARBA" id="ARBA00023315"/>
    </source>
</evidence>
<dbReference type="GO" id="GO:0009089">
    <property type="term" value="P:lysine biosynthetic process via diaminopimelate"/>
    <property type="evidence" value="ECO:0007669"/>
    <property type="project" value="UniProtKB-UniRule"/>
</dbReference>
<keyword evidence="3 7" id="KW-0677">Repeat</keyword>
<keyword evidence="10" id="KW-1185">Reference proteome</keyword>
<evidence type="ECO:0000256" key="2">
    <source>
        <dbReference type="ARBA" id="ARBA00022679"/>
    </source>
</evidence>
<dbReference type="Pfam" id="PF08503">
    <property type="entry name" value="DapH_N"/>
    <property type="match status" value="1"/>
</dbReference>
<name>A0AAU9CPF3_9LACO</name>
<dbReference type="EMBL" id="AP026801">
    <property type="protein sequence ID" value="BDR55829.1"/>
    <property type="molecule type" value="Genomic_DNA"/>
</dbReference>
<evidence type="ECO:0000313" key="10">
    <source>
        <dbReference type="Proteomes" id="UP001321804"/>
    </source>
</evidence>
<dbReference type="Gene3D" id="3.30.70.250">
    <property type="entry name" value="Malonyl-CoA ACP transacylase, ACP-binding"/>
    <property type="match status" value="1"/>
</dbReference>
<keyword evidence="6 7" id="KW-0012">Acyltransferase</keyword>
<sequence length="236" mass="24850">MKDLSAEEIIKFIGNAKKTTPVKVYVKGDLVNLKWPESVKTFIENKTGVVFGDWEDLEPFIEQHQSEIKDYKIENIARNSAVPLLDLKNINARIEPGALIRDQVTIGDNAVIMMGAVINIGAKVGNGAMIDMNAVLGGRAIVGDNAHVGAGAVIAGVIEPASAKPVKIGEKVLIGANAVVLEGVEIGAGAVVAAGAVVTEDVKPKTVVAGVPARVIKEIDQKTTSKTGIETDLRKL</sequence>
<comment type="function">
    <text evidence="7">Catalyzes the transfer of an acetyl group from acetyl-CoA to tetrahydrodipicolinate.</text>
</comment>